<protein>
    <submittedName>
        <fullName evidence="8">Transporter, MFS family</fullName>
    </submittedName>
</protein>
<name>A0AAC9KE64_9PROT</name>
<feature type="transmembrane region" description="Helical" evidence="6">
    <location>
        <begin position="73"/>
        <end position="90"/>
    </location>
</feature>
<dbReference type="InterPro" id="IPR036259">
    <property type="entry name" value="MFS_trans_sf"/>
</dbReference>
<evidence type="ECO:0000256" key="6">
    <source>
        <dbReference type="SAM" id="Phobius"/>
    </source>
</evidence>
<proteinExistence type="predicted"/>
<feature type="transmembrane region" description="Helical" evidence="6">
    <location>
        <begin position="358"/>
        <end position="378"/>
    </location>
</feature>
<evidence type="ECO:0000259" key="7">
    <source>
        <dbReference type="PROSITE" id="PS50850"/>
    </source>
</evidence>
<evidence type="ECO:0000256" key="5">
    <source>
        <dbReference type="ARBA" id="ARBA00023136"/>
    </source>
</evidence>
<feature type="transmembrane region" description="Helical" evidence="6">
    <location>
        <begin position="155"/>
        <end position="173"/>
    </location>
</feature>
<dbReference type="GO" id="GO:0022857">
    <property type="term" value="F:transmembrane transporter activity"/>
    <property type="evidence" value="ECO:0007669"/>
    <property type="project" value="InterPro"/>
</dbReference>
<dbReference type="EMBL" id="CP018191">
    <property type="protein sequence ID" value="APH54563.1"/>
    <property type="molecule type" value="Genomic_DNA"/>
</dbReference>
<dbReference type="SUPFAM" id="SSF103473">
    <property type="entry name" value="MFS general substrate transporter"/>
    <property type="match status" value="1"/>
</dbReference>
<evidence type="ECO:0000256" key="3">
    <source>
        <dbReference type="ARBA" id="ARBA00022692"/>
    </source>
</evidence>
<feature type="transmembrane region" description="Helical" evidence="6">
    <location>
        <begin position="384"/>
        <end position="402"/>
    </location>
</feature>
<evidence type="ECO:0000256" key="4">
    <source>
        <dbReference type="ARBA" id="ARBA00022989"/>
    </source>
</evidence>
<feature type="transmembrane region" description="Helical" evidence="6">
    <location>
        <begin position="32"/>
        <end position="53"/>
    </location>
</feature>
<dbReference type="InterPro" id="IPR050189">
    <property type="entry name" value="MFS_Efflux_Transporters"/>
</dbReference>
<dbReference type="AlphaFoldDB" id="A0AAC9KE64"/>
<dbReference type="InterPro" id="IPR011701">
    <property type="entry name" value="MFS"/>
</dbReference>
<feature type="transmembrane region" description="Helical" evidence="6">
    <location>
        <begin position="264"/>
        <end position="282"/>
    </location>
</feature>
<evidence type="ECO:0000313" key="9">
    <source>
        <dbReference type="Proteomes" id="UP000182373"/>
    </source>
</evidence>
<keyword evidence="4 6" id="KW-1133">Transmembrane helix</keyword>
<organism evidence="8 9">
    <name type="scientific">Granulibacter bethesdensis</name>
    <dbReference type="NCBI Taxonomy" id="364410"/>
    <lineage>
        <taxon>Bacteria</taxon>
        <taxon>Pseudomonadati</taxon>
        <taxon>Pseudomonadota</taxon>
        <taxon>Alphaproteobacteria</taxon>
        <taxon>Acetobacterales</taxon>
        <taxon>Acetobacteraceae</taxon>
        <taxon>Granulibacter</taxon>
    </lineage>
</organism>
<feature type="transmembrane region" description="Helical" evidence="6">
    <location>
        <begin position="228"/>
        <end position="249"/>
    </location>
</feature>
<dbReference type="Pfam" id="PF07690">
    <property type="entry name" value="MFS_1"/>
    <property type="match status" value="1"/>
</dbReference>
<dbReference type="PANTHER" id="PTHR43124:SF8">
    <property type="entry name" value="INNER MEMBRANE TRANSPORT PROTEIN YDHP"/>
    <property type="match status" value="1"/>
</dbReference>
<reference evidence="9" key="1">
    <citation type="submission" date="2016-11" db="EMBL/GenBank/DDBJ databases">
        <title>Comparative genomic and phenotypic analysis of Granulibacter bethesdensis clinical isolates from patients with chronic granulomatous disease.</title>
        <authorList>
            <person name="Zarember K.A."/>
            <person name="Porcella S.F."/>
            <person name="Chu J."/>
            <person name="Ding L."/>
            <person name="Dahlstrom E."/>
            <person name="Barbian K."/>
            <person name="Martens C."/>
            <person name="Sykora L."/>
            <person name="Kramer S."/>
            <person name="Pettinato A.M."/>
            <person name="Hong H."/>
            <person name="Wald G."/>
            <person name="Berg L.J."/>
            <person name="Rogge L.S."/>
            <person name="Greenberg D.E."/>
            <person name="Falcone E.L."/>
            <person name="Neves J.F."/>
            <person name="Simoes M.J."/>
            <person name="Casal M."/>
            <person name="Rodriguez-Lopez F.C."/>
            <person name="Zelazny A."/>
            <person name="Gallin J.I."/>
            <person name="Holland S.M."/>
        </authorList>
    </citation>
    <scope>NUCLEOTIDE SEQUENCE [LARGE SCALE GENOMIC DNA]</scope>
    <source>
        <strain evidence="9">NIH9.1</strain>
    </source>
</reference>
<evidence type="ECO:0000256" key="2">
    <source>
        <dbReference type="ARBA" id="ARBA00022475"/>
    </source>
</evidence>
<dbReference type="PROSITE" id="PS50850">
    <property type="entry name" value="MFS"/>
    <property type="match status" value="1"/>
</dbReference>
<dbReference type="InterPro" id="IPR020846">
    <property type="entry name" value="MFS_dom"/>
</dbReference>
<feature type="transmembrane region" description="Helical" evidence="6">
    <location>
        <begin position="97"/>
        <end position="116"/>
    </location>
</feature>
<dbReference type="PANTHER" id="PTHR43124">
    <property type="entry name" value="PURINE EFFLUX PUMP PBUE"/>
    <property type="match status" value="1"/>
</dbReference>
<feature type="domain" description="Major facilitator superfamily (MFS) profile" evidence="7">
    <location>
        <begin position="31"/>
        <end position="406"/>
    </location>
</feature>
<dbReference type="GO" id="GO:0005886">
    <property type="term" value="C:plasma membrane"/>
    <property type="evidence" value="ECO:0007669"/>
    <property type="project" value="UniProtKB-SubCell"/>
</dbReference>
<gene>
    <name evidence="8" type="ORF">GbCGDNIH9_1265</name>
</gene>
<sequence>MLPDPPDCAAHKFALHYYQDGYRDLIDVRFSLLALAVASFGIGTTEFVIMGLLPDVAKSLDVSIPKAGLLVTGYALAVTFGSPLLAIATARLPRRSTLMGLMGIFILGNILCGLAGNYTLLMLARIFTALAHGAFFGIGSVVASQIVPRHQRAQAVAMMFSGLTLANVLGVPLGTLLGQWAGWRATFWVVSAIGVMAFTALAIWVPAVPAERGVNMLAEFRTLRRPQVLLTMLISVICSVSLFTVYTYITPLLEQVTGFSERTVTIALLLFGVGLTGGNYIGGRLADWRLMPSIVGLLIALIMVLLLFTGTVLDPALAIATMILWGAIAFALVSPLQLRVVDQAVDARNLASTLNQGAFNLGNATGAWLGGLMLSWGFGYRTLPPLGAAIAVLALGLTLYAIRMEHAHTAHTRSCDQR</sequence>
<dbReference type="Proteomes" id="UP000182373">
    <property type="component" value="Chromosome"/>
</dbReference>
<feature type="transmembrane region" description="Helical" evidence="6">
    <location>
        <begin position="122"/>
        <end position="143"/>
    </location>
</feature>
<evidence type="ECO:0000313" key="8">
    <source>
        <dbReference type="EMBL" id="APH54563.1"/>
    </source>
</evidence>
<dbReference type="CDD" id="cd17324">
    <property type="entry name" value="MFS_NepI_like"/>
    <property type="match status" value="1"/>
</dbReference>
<keyword evidence="5 6" id="KW-0472">Membrane</keyword>
<comment type="subcellular location">
    <subcellularLocation>
        <location evidence="1">Cell membrane</location>
        <topology evidence="1">Multi-pass membrane protein</topology>
    </subcellularLocation>
</comment>
<feature type="transmembrane region" description="Helical" evidence="6">
    <location>
        <begin position="185"/>
        <end position="207"/>
    </location>
</feature>
<accession>A0AAC9KE64</accession>
<evidence type="ECO:0000256" key="1">
    <source>
        <dbReference type="ARBA" id="ARBA00004651"/>
    </source>
</evidence>
<keyword evidence="3 6" id="KW-0812">Transmembrane</keyword>
<feature type="transmembrane region" description="Helical" evidence="6">
    <location>
        <begin position="319"/>
        <end position="338"/>
    </location>
</feature>
<feature type="transmembrane region" description="Helical" evidence="6">
    <location>
        <begin position="294"/>
        <end position="313"/>
    </location>
</feature>
<dbReference type="Gene3D" id="1.20.1250.20">
    <property type="entry name" value="MFS general substrate transporter like domains"/>
    <property type="match status" value="2"/>
</dbReference>
<keyword evidence="2" id="KW-1003">Cell membrane</keyword>